<proteinExistence type="predicted"/>
<dbReference type="KEGG" id="acog:HWD57_19255"/>
<evidence type="ECO:0000313" key="2">
    <source>
        <dbReference type="Proteomes" id="UP000509684"/>
    </source>
</evidence>
<sequence>MDNIEKIAARLEAVEARCVYLGIISSALLRALPDGEVFLHTLESERQLNDANSLYATSLSDRQQQLIQEALDVMSQTIRATLHSPTQQGCPNQ</sequence>
<organism evidence="1 2">
    <name type="scientific">Candidatus Accumulibacter cognatus</name>
    <dbReference type="NCBI Taxonomy" id="2954383"/>
    <lineage>
        <taxon>Bacteria</taxon>
        <taxon>Pseudomonadati</taxon>
        <taxon>Pseudomonadota</taxon>
        <taxon>Betaproteobacteria</taxon>
        <taxon>Candidatus Accumulibacter</taxon>
    </lineage>
</organism>
<gene>
    <name evidence="1" type="ORF">HWD57_19255</name>
</gene>
<dbReference type="Proteomes" id="UP000509684">
    <property type="component" value="Chromosome"/>
</dbReference>
<name>A0A7D5ND31_9PROT</name>
<reference evidence="1 2" key="1">
    <citation type="journal article" date="2019" name="Microbiome">
        <title>Annotated bacterial chromosomes from frame-shift-corrected long-read metagenomic data.</title>
        <authorList>
            <person name="Arumugam K."/>
            <person name="Bagci C."/>
            <person name="Bessarab I."/>
            <person name="Beier S."/>
            <person name="Buchfink B."/>
            <person name="Gorska A."/>
            <person name="Qiu G."/>
            <person name="Huson D.H."/>
            <person name="Williams R.B.H."/>
        </authorList>
    </citation>
    <scope>NUCLEOTIDE SEQUENCE [LARGE SCALE GENOMIC DNA]</scope>
    <source>
        <strain evidence="1">SSA1</strain>
    </source>
</reference>
<protein>
    <submittedName>
        <fullName evidence="1">Uncharacterized protein</fullName>
    </submittedName>
</protein>
<dbReference type="AlphaFoldDB" id="A0A7D5ND31"/>
<evidence type="ECO:0000313" key="1">
    <source>
        <dbReference type="EMBL" id="QLH51694.1"/>
    </source>
</evidence>
<dbReference type="EMBL" id="CP058708">
    <property type="protein sequence ID" value="QLH51694.1"/>
    <property type="molecule type" value="Genomic_DNA"/>
</dbReference>
<accession>A0A7D5ND31</accession>